<dbReference type="RefSeq" id="WP_119579200.1">
    <property type="nucleotide sequence ID" value="NZ_QXEC01000027.1"/>
</dbReference>
<organism evidence="1 2">
    <name type="scientific">Micromonospora radicis</name>
    <dbReference type="NCBI Taxonomy" id="1894971"/>
    <lineage>
        <taxon>Bacteria</taxon>
        <taxon>Bacillati</taxon>
        <taxon>Actinomycetota</taxon>
        <taxon>Actinomycetes</taxon>
        <taxon>Micromonosporales</taxon>
        <taxon>Micromonosporaceae</taxon>
        <taxon>Micromonospora</taxon>
    </lineage>
</organism>
<name>A0A418MPV1_9ACTN</name>
<dbReference type="Proteomes" id="UP000283832">
    <property type="component" value="Unassembled WGS sequence"/>
</dbReference>
<dbReference type="EMBL" id="QXEC01000027">
    <property type="protein sequence ID" value="RIV34523.1"/>
    <property type="molecule type" value="Genomic_DNA"/>
</dbReference>
<comment type="caution">
    <text evidence="1">The sequence shown here is derived from an EMBL/GenBank/DDBJ whole genome shotgun (WGS) entry which is preliminary data.</text>
</comment>
<gene>
    <name evidence="1" type="ORF">D2L64_22495</name>
</gene>
<accession>A0A418MPV1</accession>
<evidence type="ECO:0000313" key="1">
    <source>
        <dbReference type="EMBL" id="RIV34523.1"/>
    </source>
</evidence>
<keyword evidence="2" id="KW-1185">Reference proteome</keyword>
<dbReference type="AlphaFoldDB" id="A0A418MPV1"/>
<evidence type="ECO:0000313" key="2">
    <source>
        <dbReference type="Proteomes" id="UP000283832"/>
    </source>
</evidence>
<reference evidence="1 2" key="1">
    <citation type="submission" date="2018-08" db="EMBL/GenBank/DDBJ databases">
        <title>Jishengella sp. nov., isolated from a root of Azadirachta indica A. Juss. var. siamensis Valenton.</title>
        <authorList>
            <person name="Kuncharoen N."/>
            <person name="Tanasupawat S."/>
            <person name="Kudo T."/>
            <person name="Ohkuma M."/>
        </authorList>
    </citation>
    <scope>NUCLEOTIDE SEQUENCE [LARGE SCALE GENOMIC DNA]</scope>
    <source>
        <strain evidence="1 2">AZ1-13</strain>
    </source>
</reference>
<protein>
    <submittedName>
        <fullName evidence="1">Uncharacterized protein</fullName>
    </submittedName>
</protein>
<proteinExistence type="predicted"/>
<sequence>MTVTPIRTAPRQPLPVDVESLSQYELEAAFYVANYRKTWDEIRDGGDVLRMVAAVSAVVADLGIDLIREIGGLFEQAKLHRDPALRERLMPDRARLSAAEINAHCLRRLLLPVAPAVASARAIERWQTALTGAGVKAVAA</sequence>